<dbReference type="Proteomes" id="UP000886998">
    <property type="component" value="Unassembled WGS sequence"/>
</dbReference>
<name>A0A8X7C805_9ARAC</name>
<reference evidence="1" key="1">
    <citation type="submission" date="2020-08" db="EMBL/GenBank/DDBJ databases">
        <title>Multicomponent nature underlies the extraordinary mechanical properties of spider dragline silk.</title>
        <authorList>
            <person name="Kono N."/>
            <person name="Nakamura H."/>
            <person name="Mori M."/>
            <person name="Yoshida Y."/>
            <person name="Ohtoshi R."/>
            <person name="Malay A.D."/>
            <person name="Moran D.A.P."/>
            <person name="Tomita M."/>
            <person name="Numata K."/>
            <person name="Arakawa K."/>
        </authorList>
    </citation>
    <scope>NUCLEOTIDE SEQUENCE</scope>
</reference>
<dbReference type="EMBL" id="BMAV01011392">
    <property type="protein sequence ID" value="GFY57228.1"/>
    <property type="molecule type" value="Genomic_DNA"/>
</dbReference>
<evidence type="ECO:0000313" key="2">
    <source>
        <dbReference type="Proteomes" id="UP000886998"/>
    </source>
</evidence>
<accession>A0A8X7C805</accession>
<sequence length="108" mass="12429">MNYNTIYCNCKNGWGSRCGCKKSGCNVLQLVANIMGKLVSMLCTFDPEILQDSMTNILDDENNEKELEIFEGLENNEEEEEKINIYVRLIIKIFLKPLHIRISIVIIV</sequence>
<protein>
    <submittedName>
        <fullName evidence="1">Uncharacterized protein</fullName>
    </submittedName>
</protein>
<dbReference type="AlphaFoldDB" id="A0A8X7C805"/>
<comment type="caution">
    <text evidence="1">The sequence shown here is derived from an EMBL/GenBank/DDBJ whole genome shotgun (WGS) entry which is preliminary data.</text>
</comment>
<proteinExistence type="predicted"/>
<organism evidence="1 2">
    <name type="scientific">Trichonephila inaurata madagascariensis</name>
    <dbReference type="NCBI Taxonomy" id="2747483"/>
    <lineage>
        <taxon>Eukaryota</taxon>
        <taxon>Metazoa</taxon>
        <taxon>Ecdysozoa</taxon>
        <taxon>Arthropoda</taxon>
        <taxon>Chelicerata</taxon>
        <taxon>Arachnida</taxon>
        <taxon>Araneae</taxon>
        <taxon>Araneomorphae</taxon>
        <taxon>Entelegynae</taxon>
        <taxon>Araneoidea</taxon>
        <taxon>Nephilidae</taxon>
        <taxon>Trichonephila</taxon>
        <taxon>Trichonephila inaurata</taxon>
    </lineage>
</organism>
<keyword evidence="2" id="KW-1185">Reference proteome</keyword>
<evidence type="ECO:0000313" key="1">
    <source>
        <dbReference type="EMBL" id="GFY57228.1"/>
    </source>
</evidence>
<gene>
    <name evidence="1" type="ORF">TNIN_324611</name>
</gene>